<evidence type="ECO:0000259" key="2">
    <source>
        <dbReference type="Pfam" id="PF05349"/>
    </source>
</evidence>
<feature type="region of interest" description="Disordered" evidence="1">
    <location>
        <begin position="150"/>
        <end position="174"/>
    </location>
</feature>
<evidence type="ECO:0000256" key="1">
    <source>
        <dbReference type="SAM" id="MobiDB-lite"/>
    </source>
</evidence>
<dbReference type="InterPro" id="IPR008013">
    <property type="entry name" value="GATA_N"/>
</dbReference>
<dbReference type="AlphaFoldDB" id="A0ABD0NTR0"/>
<feature type="domain" description="GATA-type transcription activator N-terminal" evidence="2">
    <location>
        <begin position="9"/>
        <end position="91"/>
    </location>
</feature>
<proteinExistence type="predicted"/>
<dbReference type="Pfam" id="PF05349">
    <property type="entry name" value="GATA-N"/>
    <property type="match status" value="1"/>
</dbReference>
<protein>
    <recommendedName>
        <fullName evidence="2">GATA-type transcription activator N-terminal domain-containing protein</fullName>
    </recommendedName>
</protein>
<comment type="caution">
    <text evidence="3">The sequence shown here is derived from an EMBL/GenBank/DDBJ whole genome shotgun (WGS) entry which is preliminary data.</text>
</comment>
<reference evidence="3 4" key="1">
    <citation type="submission" date="2024-05" db="EMBL/GenBank/DDBJ databases">
        <title>Genome sequencing and assembly of Indian major carp, Cirrhinus mrigala (Hamilton, 1822).</title>
        <authorList>
            <person name="Mohindra V."/>
            <person name="Chowdhury L.M."/>
            <person name="Lal K."/>
            <person name="Jena J.K."/>
        </authorList>
    </citation>
    <scope>NUCLEOTIDE SEQUENCE [LARGE SCALE GENOMIC DNA]</scope>
    <source>
        <strain evidence="3">CM1030</strain>
        <tissue evidence="3">Blood</tissue>
    </source>
</reference>
<feature type="compositionally biased region" description="Polar residues" evidence="1">
    <location>
        <begin position="56"/>
        <end position="65"/>
    </location>
</feature>
<evidence type="ECO:0000313" key="3">
    <source>
        <dbReference type="EMBL" id="KAL0165298.1"/>
    </source>
</evidence>
<feature type="region of interest" description="Disordered" evidence="1">
    <location>
        <begin position="1"/>
        <end position="23"/>
    </location>
</feature>
<gene>
    <name evidence="3" type="ORF">M9458_041051</name>
</gene>
<organism evidence="3 4">
    <name type="scientific">Cirrhinus mrigala</name>
    <name type="common">Mrigala</name>
    <dbReference type="NCBI Taxonomy" id="683832"/>
    <lineage>
        <taxon>Eukaryota</taxon>
        <taxon>Metazoa</taxon>
        <taxon>Chordata</taxon>
        <taxon>Craniata</taxon>
        <taxon>Vertebrata</taxon>
        <taxon>Euteleostomi</taxon>
        <taxon>Actinopterygii</taxon>
        <taxon>Neopterygii</taxon>
        <taxon>Teleostei</taxon>
        <taxon>Ostariophysi</taxon>
        <taxon>Cypriniformes</taxon>
        <taxon>Cyprinidae</taxon>
        <taxon>Labeoninae</taxon>
        <taxon>Labeonini</taxon>
        <taxon>Cirrhinus</taxon>
    </lineage>
</organism>
<sequence length="174" mass="18941">WNDRSPVDMYQGVTMSTNHGPSSYEPGFLHNAASASPVYVTPTRVTPMIPALPYLQTPQQSSPASGHSGWAQAGADTVASYSSTGGHHHSPPSVNLRGRDGPGDGELHEPAEHLRWRAGSLRVARSERILSQRVPGLREPEHRRLVDGVALRQLRAAQPPERRSGRCSATPEFR</sequence>
<dbReference type="EMBL" id="JAMKFB020000020">
    <property type="protein sequence ID" value="KAL0165298.1"/>
    <property type="molecule type" value="Genomic_DNA"/>
</dbReference>
<feature type="region of interest" description="Disordered" evidence="1">
    <location>
        <begin position="56"/>
        <end position="110"/>
    </location>
</feature>
<name>A0ABD0NTR0_CIRMR</name>
<dbReference type="Proteomes" id="UP001529510">
    <property type="component" value="Unassembled WGS sequence"/>
</dbReference>
<evidence type="ECO:0000313" key="4">
    <source>
        <dbReference type="Proteomes" id="UP001529510"/>
    </source>
</evidence>
<keyword evidence="4" id="KW-1185">Reference proteome</keyword>
<feature type="non-terminal residue" evidence="3">
    <location>
        <position position="1"/>
    </location>
</feature>
<feature type="compositionally biased region" description="Basic and acidic residues" evidence="1">
    <location>
        <begin position="97"/>
        <end position="110"/>
    </location>
</feature>
<accession>A0ABD0NTR0</accession>